<keyword evidence="1" id="KW-0812">Transmembrane</keyword>
<proteinExistence type="predicted"/>
<dbReference type="Pfam" id="PF25276">
    <property type="entry name" value="DUF7870"/>
    <property type="match status" value="1"/>
</dbReference>
<dbReference type="InterPro" id="IPR057192">
    <property type="entry name" value="DUF7870"/>
</dbReference>
<evidence type="ECO:0000313" key="4">
    <source>
        <dbReference type="EMBL" id="KAK1429132.1"/>
    </source>
</evidence>
<dbReference type="Proteomes" id="UP001229421">
    <property type="component" value="Unassembled WGS sequence"/>
</dbReference>
<feature type="transmembrane region" description="Helical" evidence="1">
    <location>
        <begin position="20"/>
        <end position="39"/>
    </location>
</feature>
<dbReference type="PANTHER" id="PTHR47291">
    <property type="entry name" value="PEPTIDE UPSTREAM PROTEIN"/>
    <property type="match status" value="1"/>
</dbReference>
<keyword evidence="5" id="KW-1185">Reference proteome</keyword>
<feature type="domain" description="Methyltransferase type 11" evidence="2">
    <location>
        <begin position="133"/>
        <end position="181"/>
    </location>
</feature>
<dbReference type="AlphaFoldDB" id="A0AAD8KZC3"/>
<evidence type="ECO:0000259" key="3">
    <source>
        <dbReference type="Pfam" id="PF25276"/>
    </source>
</evidence>
<name>A0AAD8KZC3_TARER</name>
<dbReference type="Pfam" id="PF08241">
    <property type="entry name" value="Methyltransf_11"/>
    <property type="match status" value="1"/>
</dbReference>
<accession>A0AAD8KZC3</accession>
<dbReference type="EMBL" id="JAUHHV010000003">
    <property type="protein sequence ID" value="KAK1429132.1"/>
    <property type="molecule type" value="Genomic_DNA"/>
</dbReference>
<evidence type="ECO:0000313" key="5">
    <source>
        <dbReference type="Proteomes" id="UP001229421"/>
    </source>
</evidence>
<evidence type="ECO:0000259" key="2">
    <source>
        <dbReference type="Pfam" id="PF08241"/>
    </source>
</evidence>
<dbReference type="Gene3D" id="3.40.50.150">
    <property type="entry name" value="Vaccinia Virus protein VP39"/>
    <property type="match status" value="1"/>
</dbReference>
<dbReference type="GO" id="GO:0009820">
    <property type="term" value="P:alkaloid metabolic process"/>
    <property type="evidence" value="ECO:0007669"/>
    <property type="project" value="UniProtKB-KW"/>
</dbReference>
<reference evidence="4" key="1">
    <citation type="journal article" date="2023" name="bioRxiv">
        <title>Improved chromosome-level genome assembly for marigold (Tagetes erecta).</title>
        <authorList>
            <person name="Jiang F."/>
            <person name="Yuan L."/>
            <person name="Wang S."/>
            <person name="Wang H."/>
            <person name="Xu D."/>
            <person name="Wang A."/>
            <person name="Fan W."/>
        </authorList>
    </citation>
    <scope>NUCLEOTIDE SEQUENCE</scope>
    <source>
        <strain evidence="4">WSJ</strain>
        <tissue evidence="4">Leaf</tissue>
    </source>
</reference>
<dbReference type="InterPro" id="IPR013216">
    <property type="entry name" value="Methyltransf_11"/>
</dbReference>
<sequence length="445" mass="50320">MDFKALKWQISRGSVTWRLILRTMFFLLAMIVLSFTRIANEIRSTEPILLNFEKCSLNIGSIMNMNKPVEKAPISCLDGKNFTVSVIGEVMKQEMISFDARALCVGEGSDSIALTLRELGFENAFGVHRNPILSLLQKRYEHKLDFESDSFDFVFSRTLDRASVPALVVLELERVLRPGGVGAILVGPNNFHTRSLVRSATPVSLLLRSSEILHVCGINSFTLIVFKKHLESVVLFDKYQLPNDCPSISKNKPFMQYIEPIVDHKSTQSHNLSYLPKFMNVSNRNRLIYINMGAGGFDVDYPIHPDAFNVYVVDHNVSALTSHVKKPGVTFVYHPGLVEDDKTESSLMSVDYLEAPLHEEQFEFIDWFKETAKDGDFVVLMMNAGVTQLKVLFELFASGAICHVDELFLRCSDGIDCRTNYCRDCTSLFNGLRNAGVYVHQWFGE</sequence>
<feature type="domain" description="DUF7870" evidence="3">
    <location>
        <begin position="358"/>
        <end position="443"/>
    </location>
</feature>
<keyword evidence="1" id="KW-0472">Membrane</keyword>
<evidence type="ECO:0000256" key="1">
    <source>
        <dbReference type="SAM" id="Phobius"/>
    </source>
</evidence>
<dbReference type="PANTHER" id="PTHR47291:SF1">
    <property type="entry name" value="PEPTIDE UPSTREAM PROTEIN"/>
    <property type="match status" value="1"/>
</dbReference>
<gene>
    <name evidence="4" type="ORF">QVD17_11335</name>
</gene>
<dbReference type="SUPFAM" id="SSF53335">
    <property type="entry name" value="S-adenosyl-L-methionine-dependent methyltransferases"/>
    <property type="match status" value="1"/>
</dbReference>
<dbReference type="InterPro" id="IPR029063">
    <property type="entry name" value="SAM-dependent_MTases_sf"/>
</dbReference>
<evidence type="ECO:0008006" key="6">
    <source>
        <dbReference type="Google" id="ProtNLM"/>
    </source>
</evidence>
<comment type="caution">
    <text evidence="4">The sequence shown here is derived from an EMBL/GenBank/DDBJ whole genome shotgun (WGS) entry which is preliminary data.</text>
</comment>
<organism evidence="4 5">
    <name type="scientific">Tagetes erecta</name>
    <name type="common">African marigold</name>
    <dbReference type="NCBI Taxonomy" id="13708"/>
    <lineage>
        <taxon>Eukaryota</taxon>
        <taxon>Viridiplantae</taxon>
        <taxon>Streptophyta</taxon>
        <taxon>Embryophyta</taxon>
        <taxon>Tracheophyta</taxon>
        <taxon>Spermatophyta</taxon>
        <taxon>Magnoliopsida</taxon>
        <taxon>eudicotyledons</taxon>
        <taxon>Gunneridae</taxon>
        <taxon>Pentapetalae</taxon>
        <taxon>asterids</taxon>
        <taxon>campanulids</taxon>
        <taxon>Asterales</taxon>
        <taxon>Asteraceae</taxon>
        <taxon>Asteroideae</taxon>
        <taxon>Heliantheae alliance</taxon>
        <taxon>Tageteae</taxon>
        <taxon>Tagetes</taxon>
    </lineage>
</organism>
<keyword evidence="1" id="KW-1133">Transmembrane helix</keyword>
<dbReference type="GO" id="GO:0008757">
    <property type="term" value="F:S-adenosylmethionine-dependent methyltransferase activity"/>
    <property type="evidence" value="ECO:0007669"/>
    <property type="project" value="InterPro"/>
</dbReference>
<protein>
    <recommendedName>
        <fullName evidence="6">Methyltransferase type 11 domain-containing protein</fullName>
    </recommendedName>
</protein>